<name>A0A2M9GSZ1_9BURK</name>
<organism evidence="1 2">
    <name type="scientific">Achromobacter ruhlandii</name>
    <dbReference type="NCBI Taxonomy" id="72557"/>
    <lineage>
        <taxon>Bacteria</taxon>
        <taxon>Pseudomonadati</taxon>
        <taxon>Pseudomonadota</taxon>
        <taxon>Betaproteobacteria</taxon>
        <taxon>Burkholderiales</taxon>
        <taxon>Alcaligenaceae</taxon>
        <taxon>Achromobacter</taxon>
    </lineage>
</organism>
<evidence type="ECO:0000313" key="1">
    <source>
        <dbReference type="EMBL" id="CAB3904485.1"/>
    </source>
</evidence>
<evidence type="ECO:0000313" key="2">
    <source>
        <dbReference type="Proteomes" id="UP000494122"/>
    </source>
</evidence>
<dbReference type="RefSeq" id="WP_100509126.1">
    <property type="nucleotide sequence ID" value="NZ_CADILE010000014.1"/>
</dbReference>
<gene>
    <name evidence="1" type="ORF">LMG3328_04468</name>
</gene>
<reference evidence="1 2" key="1">
    <citation type="submission" date="2020-04" db="EMBL/GenBank/DDBJ databases">
        <authorList>
            <person name="De Canck E."/>
        </authorList>
    </citation>
    <scope>NUCLEOTIDE SEQUENCE [LARGE SCALE GENOMIC DNA]</scope>
    <source>
        <strain evidence="1 2">LMG 3328</strain>
    </source>
</reference>
<dbReference type="AlphaFoldDB" id="A0A2M9GSZ1"/>
<protein>
    <submittedName>
        <fullName evidence="1">Uncharacterized protein</fullName>
    </submittedName>
</protein>
<dbReference type="EMBL" id="CADILE010000014">
    <property type="protein sequence ID" value="CAB3904485.1"/>
    <property type="molecule type" value="Genomic_DNA"/>
</dbReference>
<proteinExistence type="predicted"/>
<accession>A0A2M9GSZ1</accession>
<dbReference type="Proteomes" id="UP000494122">
    <property type="component" value="Unassembled WGS sequence"/>
</dbReference>
<sequence length="73" mass="8136">MQKRLICKIAGISHEFPIEPGKEPHSDLAMRQLALELADAVIGDRAWSAPKPPLEDHVAERLALNKISDIRVE</sequence>